<feature type="region of interest" description="Disordered" evidence="1">
    <location>
        <begin position="1"/>
        <end position="28"/>
    </location>
</feature>
<reference evidence="2" key="1">
    <citation type="submission" date="2014-11" db="EMBL/GenBank/DDBJ databases">
        <authorList>
            <person name="Amaro Gonzalez C."/>
        </authorList>
    </citation>
    <scope>NUCLEOTIDE SEQUENCE</scope>
</reference>
<evidence type="ECO:0000256" key="1">
    <source>
        <dbReference type="SAM" id="MobiDB-lite"/>
    </source>
</evidence>
<evidence type="ECO:0000313" key="2">
    <source>
        <dbReference type="EMBL" id="JAH85629.1"/>
    </source>
</evidence>
<dbReference type="AlphaFoldDB" id="A0A0E9W5I0"/>
<protein>
    <submittedName>
        <fullName evidence="2">Uncharacterized protein</fullName>
    </submittedName>
</protein>
<sequence length="28" mass="3160">MTSGHPRYFRAASFTATNGEKSNHIKHN</sequence>
<name>A0A0E9W5I0_ANGAN</name>
<reference evidence="2" key="2">
    <citation type="journal article" date="2015" name="Fish Shellfish Immunol.">
        <title>Early steps in the European eel (Anguilla anguilla)-Vibrio vulnificus interaction in the gills: Role of the RtxA13 toxin.</title>
        <authorList>
            <person name="Callol A."/>
            <person name="Pajuelo D."/>
            <person name="Ebbesson L."/>
            <person name="Teles M."/>
            <person name="MacKenzie S."/>
            <person name="Amaro C."/>
        </authorList>
    </citation>
    <scope>NUCLEOTIDE SEQUENCE</scope>
</reference>
<proteinExistence type="predicted"/>
<organism evidence="2">
    <name type="scientific">Anguilla anguilla</name>
    <name type="common">European freshwater eel</name>
    <name type="synonym">Muraena anguilla</name>
    <dbReference type="NCBI Taxonomy" id="7936"/>
    <lineage>
        <taxon>Eukaryota</taxon>
        <taxon>Metazoa</taxon>
        <taxon>Chordata</taxon>
        <taxon>Craniata</taxon>
        <taxon>Vertebrata</taxon>
        <taxon>Euteleostomi</taxon>
        <taxon>Actinopterygii</taxon>
        <taxon>Neopterygii</taxon>
        <taxon>Teleostei</taxon>
        <taxon>Anguilliformes</taxon>
        <taxon>Anguillidae</taxon>
        <taxon>Anguilla</taxon>
    </lineage>
</organism>
<dbReference type="EMBL" id="GBXM01022948">
    <property type="protein sequence ID" value="JAH85629.1"/>
    <property type="molecule type" value="Transcribed_RNA"/>
</dbReference>
<accession>A0A0E9W5I0</accession>